<accession>D4GFH3</accession>
<dbReference type="AlphaFoldDB" id="D4GFH3"/>
<feature type="domain" description="Major facilitator superfamily (MFS) profile" evidence="5">
    <location>
        <begin position="1"/>
        <end position="411"/>
    </location>
</feature>
<dbReference type="GO" id="GO:0022857">
    <property type="term" value="F:transmembrane transporter activity"/>
    <property type="evidence" value="ECO:0007669"/>
    <property type="project" value="InterPro"/>
</dbReference>
<keyword evidence="2 4" id="KW-1133">Transmembrane helix</keyword>
<protein>
    <submittedName>
        <fullName evidence="6">Blt</fullName>
    </submittedName>
</protein>
<dbReference type="Gene3D" id="1.20.1250.20">
    <property type="entry name" value="MFS general substrate transporter like domains"/>
    <property type="match status" value="2"/>
</dbReference>
<feature type="transmembrane region" description="Helical" evidence="4">
    <location>
        <begin position="151"/>
        <end position="169"/>
    </location>
</feature>
<feature type="transmembrane region" description="Helical" evidence="4">
    <location>
        <begin position="360"/>
        <end position="381"/>
    </location>
</feature>
<feature type="transmembrane region" description="Helical" evidence="4">
    <location>
        <begin position="85"/>
        <end position="104"/>
    </location>
</feature>
<dbReference type="EMBL" id="CP001875">
    <property type="protein sequence ID" value="ADD79293.1"/>
    <property type="molecule type" value="Genomic_DNA"/>
</dbReference>
<evidence type="ECO:0000313" key="7">
    <source>
        <dbReference type="Proteomes" id="UP000001702"/>
    </source>
</evidence>
<feature type="transmembrane region" description="Helical" evidence="4">
    <location>
        <begin position="175"/>
        <end position="194"/>
    </location>
</feature>
<dbReference type="eggNOG" id="COG2271">
    <property type="taxonomic scope" value="Bacteria"/>
</dbReference>
<reference evidence="6 7" key="1">
    <citation type="journal article" date="2010" name="J. Bacteriol.">
        <title>Genome sequence of Pantoea ananatis LMG20103, the causative agent of Eucalyptus blight and dieback.</title>
        <authorList>
            <person name="De Maayer P."/>
            <person name="Chan W.Y."/>
            <person name="Venter S.N."/>
            <person name="Toth I.K."/>
            <person name="Birch P.R."/>
            <person name="Joubert F."/>
            <person name="Coutinho T.A."/>
        </authorList>
    </citation>
    <scope>NUCLEOTIDE SEQUENCE [LARGE SCALE GENOMIC DNA]</scope>
    <source>
        <strain evidence="6 7">LMG 20103</strain>
    </source>
</reference>
<dbReference type="PROSITE" id="PS50850">
    <property type="entry name" value="MFS"/>
    <property type="match status" value="1"/>
</dbReference>
<feature type="transmembrane region" description="Helical" evidence="4">
    <location>
        <begin position="293"/>
        <end position="314"/>
    </location>
</feature>
<evidence type="ECO:0000259" key="5">
    <source>
        <dbReference type="PROSITE" id="PS50850"/>
    </source>
</evidence>
<evidence type="ECO:0000256" key="4">
    <source>
        <dbReference type="SAM" id="Phobius"/>
    </source>
</evidence>
<evidence type="ECO:0000256" key="2">
    <source>
        <dbReference type="ARBA" id="ARBA00022989"/>
    </source>
</evidence>
<name>D4GFH3_PANAM</name>
<gene>
    <name evidence="6" type="primary">blt</name>
    <name evidence="6" type="ordered locus">PANA_4126</name>
</gene>
<feature type="transmembrane region" description="Helical" evidence="4">
    <location>
        <begin position="387"/>
        <end position="404"/>
    </location>
</feature>
<dbReference type="PANTHER" id="PTHR23539:SF1">
    <property type="entry name" value="MAJOR FACILITATOR SUPERFAMILY (MFS) PROFILE DOMAIN-CONTAINING PROTEIN"/>
    <property type="match status" value="1"/>
</dbReference>
<evidence type="ECO:0000313" key="6">
    <source>
        <dbReference type="EMBL" id="ADD79293.1"/>
    </source>
</evidence>
<dbReference type="HOGENOM" id="CLU_038484_0_0_6"/>
<dbReference type="InterPro" id="IPR011701">
    <property type="entry name" value="MFS"/>
</dbReference>
<dbReference type="InterPro" id="IPR036259">
    <property type="entry name" value="MFS_trans_sf"/>
</dbReference>
<feature type="transmembrane region" description="Helical" evidence="4">
    <location>
        <begin position="116"/>
        <end position="139"/>
    </location>
</feature>
<organism evidence="6 7">
    <name type="scientific">Pantoea ananatis (strain LMG 20103)</name>
    <dbReference type="NCBI Taxonomy" id="706191"/>
    <lineage>
        <taxon>Bacteria</taxon>
        <taxon>Pseudomonadati</taxon>
        <taxon>Pseudomonadota</taxon>
        <taxon>Gammaproteobacteria</taxon>
        <taxon>Enterobacterales</taxon>
        <taxon>Erwiniaceae</taxon>
        <taxon>Pantoea</taxon>
    </lineage>
</organism>
<evidence type="ECO:0000256" key="3">
    <source>
        <dbReference type="ARBA" id="ARBA00023136"/>
    </source>
</evidence>
<feature type="transmembrane region" description="Helical" evidence="4">
    <location>
        <begin position="227"/>
        <end position="246"/>
    </location>
</feature>
<proteinExistence type="predicted"/>
<dbReference type="Pfam" id="PF07690">
    <property type="entry name" value="MFS_1"/>
    <property type="match status" value="1"/>
</dbReference>
<feature type="transmembrane region" description="Helical" evidence="4">
    <location>
        <begin position="58"/>
        <end position="78"/>
    </location>
</feature>
<sequence>MCWSPKPYYCYRENHMSQRSLQALCLMSFFLADVRDGLGPFLGIFLTERHWSPDEIGLVMTSGGIAGLLSTLPAGVVADATRYKRLVILTGCIVITVATLLLWYSNQSWTAIISQIVAGIAAAFIGPTVAGITLGLTGQKGFNHQMGRNEAYNHAGNTLAAVLAGFAAWKWGLGAVFILMMIMAVFAAIATLAIRGEDINHEVARGLEDNQSQKPTLSLWILARKPALLVTGLTLLLFHLANAALLPMLSMRVASSTGPDAVDPGLYAAATVVISQLVMIPVAIYVSRRVDKIGYRYLIMTALLMMPLRALIAAEFPETLFVIPVQVLDGIAAGILGVAVPGYIVSLLRGSGHVNAGQSVVMLMQGVGASMSPAMTGLIVARYSYSIAFSALGCIALVALLLWWSTGRTPAAEPA</sequence>
<dbReference type="InterPro" id="IPR020846">
    <property type="entry name" value="MFS_dom"/>
</dbReference>
<dbReference type="PANTHER" id="PTHR23539">
    <property type="entry name" value="MFS TRANSPORTER"/>
    <property type="match status" value="1"/>
</dbReference>
<dbReference type="STRING" id="706191.PANA_4126"/>
<feature type="transmembrane region" description="Helical" evidence="4">
    <location>
        <begin position="21"/>
        <end position="46"/>
    </location>
</feature>
<feature type="transmembrane region" description="Helical" evidence="4">
    <location>
        <begin position="266"/>
        <end position="286"/>
    </location>
</feature>
<keyword evidence="7" id="KW-1185">Reference proteome</keyword>
<evidence type="ECO:0000256" key="1">
    <source>
        <dbReference type="ARBA" id="ARBA00022692"/>
    </source>
</evidence>
<dbReference type="Proteomes" id="UP000001702">
    <property type="component" value="Chromosome"/>
</dbReference>
<feature type="transmembrane region" description="Helical" evidence="4">
    <location>
        <begin position="320"/>
        <end position="348"/>
    </location>
</feature>
<dbReference type="KEGG" id="pam:PANA_4126"/>
<keyword evidence="3 4" id="KW-0472">Membrane</keyword>
<dbReference type="SUPFAM" id="SSF103473">
    <property type="entry name" value="MFS general substrate transporter"/>
    <property type="match status" value="1"/>
</dbReference>
<keyword evidence="1 4" id="KW-0812">Transmembrane</keyword>